<dbReference type="PROSITE" id="PS00134">
    <property type="entry name" value="TRYPSIN_HIS"/>
    <property type="match status" value="1"/>
</dbReference>
<proteinExistence type="predicted"/>
<dbReference type="GO" id="GO:0004252">
    <property type="term" value="F:serine-type endopeptidase activity"/>
    <property type="evidence" value="ECO:0007669"/>
    <property type="project" value="InterPro"/>
</dbReference>
<dbReference type="AlphaFoldDB" id="A0AAD7ZHN3"/>
<organism evidence="8 9">
    <name type="scientific">Diploptera punctata</name>
    <name type="common">Pacific beetle cockroach</name>
    <dbReference type="NCBI Taxonomy" id="6984"/>
    <lineage>
        <taxon>Eukaryota</taxon>
        <taxon>Metazoa</taxon>
        <taxon>Ecdysozoa</taxon>
        <taxon>Arthropoda</taxon>
        <taxon>Hexapoda</taxon>
        <taxon>Insecta</taxon>
        <taxon>Pterygota</taxon>
        <taxon>Neoptera</taxon>
        <taxon>Polyneoptera</taxon>
        <taxon>Dictyoptera</taxon>
        <taxon>Blattodea</taxon>
        <taxon>Blaberoidea</taxon>
        <taxon>Blaberidae</taxon>
        <taxon>Diplopterinae</taxon>
        <taxon>Diploptera</taxon>
    </lineage>
</organism>
<reference evidence="8" key="2">
    <citation type="submission" date="2023-05" db="EMBL/GenBank/DDBJ databases">
        <authorList>
            <person name="Fouks B."/>
        </authorList>
    </citation>
    <scope>NUCLEOTIDE SEQUENCE</scope>
    <source>
        <strain evidence="8">Stay&amp;Tobe</strain>
        <tissue evidence="8">Testes</tissue>
    </source>
</reference>
<dbReference type="PROSITE" id="PS00135">
    <property type="entry name" value="TRYPSIN_SER"/>
    <property type="match status" value="1"/>
</dbReference>
<dbReference type="PANTHER" id="PTHR24264:SF69">
    <property type="entry name" value="TRYPSIN-3"/>
    <property type="match status" value="1"/>
</dbReference>
<feature type="domain" description="Peptidase S1" evidence="7">
    <location>
        <begin position="58"/>
        <end position="289"/>
    </location>
</feature>
<gene>
    <name evidence="8" type="ORF">L9F63_024221</name>
</gene>
<dbReference type="PRINTS" id="PR00722">
    <property type="entry name" value="CHYMOTRYPSIN"/>
</dbReference>
<feature type="signal peptide" evidence="6">
    <location>
        <begin position="1"/>
        <end position="27"/>
    </location>
</feature>
<accession>A0AAD7ZHN3</accession>
<name>A0AAD7ZHN3_DIPPU</name>
<dbReference type="EMBL" id="JASPKZ010008247">
    <property type="protein sequence ID" value="KAJ9580606.1"/>
    <property type="molecule type" value="Genomic_DNA"/>
</dbReference>
<dbReference type="InterPro" id="IPR050127">
    <property type="entry name" value="Serine_Proteases_S1"/>
</dbReference>
<dbReference type="InterPro" id="IPR043504">
    <property type="entry name" value="Peptidase_S1_PA_chymotrypsin"/>
</dbReference>
<keyword evidence="1 5" id="KW-0645">Protease</keyword>
<feature type="non-terminal residue" evidence="8">
    <location>
        <position position="289"/>
    </location>
</feature>
<keyword evidence="9" id="KW-1185">Reference proteome</keyword>
<feature type="non-terminal residue" evidence="8">
    <location>
        <position position="1"/>
    </location>
</feature>
<dbReference type="SUPFAM" id="SSF50494">
    <property type="entry name" value="Trypsin-like serine proteases"/>
    <property type="match status" value="1"/>
</dbReference>
<evidence type="ECO:0000259" key="7">
    <source>
        <dbReference type="PROSITE" id="PS50240"/>
    </source>
</evidence>
<dbReference type="SMART" id="SM00020">
    <property type="entry name" value="Tryp_SPc"/>
    <property type="match status" value="1"/>
</dbReference>
<dbReference type="InterPro" id="IPR033116">
    <property type="entry name" value="TRYPSIN_SER"/>
</dbReference>
<keyword evidence="6" id="KW-0732">Signal</keyword>
<evidence type="ECO:0000256" key="5">
    <source>
        <dbReference type="RuleBase" id="RU363034"/>
    </source>
</evidence>
<comment type="caution">
    <text evidence="8">The sequence shown here is derived from an EMBL/GenBank/DDBJ whole genome shotgun (WGS) entry which is preliminary data.</text>
</comment>
<dbReference type="InterPro" id="IPR001314">
    <property type="entry name" value="Peptidase_S1A"/>
</dbReference>
<keyword evidence="3 5" id="KW-0720">Serine protease</keyword>
<dbReference type="GO" id="GO:0005615">
    <property type="term" value="C:extracellular space"/>
    <property type="evidence" value="ECO:0007669"/>
    <property type="project" value="TreeGrafter"/>
</dbReference>
<dbReference type="FunFam" id="2.40.10.10:FF:000034">
    <property type="entry name" value="Eupolytin"/>
    <property type="match status" value="1"/>
</dbReference>
<protein>
    <recommendedName>
        <fullName evidence="7">Peptidase S1 domain-containing protein</fullName>
    </recommendedName>
</protein>
<sequence>SYLYLQSSSNMTGLLFVFALLIAGLQAESEVGSLDVVPRNAYMNVLEDAPEVVVAPKIVNGQQATRGQFPYQAALYLDGSSFCGGSLISTTWVLTAAHCAQSISRFTVYLGAQALSASESGRVVVTSTTKVVHSGYSTSTLNNDIALVRLPSAVSLTQFIQTVALPSSAMASNTFAGQTITVSGWGRISDSTSGISNNLNFINLPVITNSVCQLYYSSSIIVSSTICADGAGGRSTCNGDSGGPMVLSINGVTTQIGVVSFVSSRGCGSGYPSGYVRVTSFLSWIRSNT</sequence>
<evidence type="ECO:0000256" key="4">
    <source>
        <dbReference type="ARBA" id="ARBA00023157"/>
    </source>
</evidence>
<dbReference type="Gene3D" id="2.40.10.10">
    <property type="entry name" value="Trypsin-like serine proteases"/>
    <property type="match status" value="2"/>
</dbReference>
<reference evidence="8" key="1">
    <citation type="journal article" date="2023" name="IScience">
        <title>Live-bearing cockroach genome reveals convergent evolutionary mechanisms linked to viviparity in insects and beyond.</title>
        <authorList>
            <person name="Fouks B."/>
            <person name="Harrison M.C."/>
            <person name="Mikhailova A.A."/>
            <person name="Marchal E."/>
            <person name="English S."/>
            <person name="Carruthers M."/>
            <person name="Jennings E.C."/>
            <person name="Chiamaka E.L."/>
            <person name="Frigard R.A."/>
            <person name="Pippel M."/>
            <person name="Attardo G.M."/>
            <person name="Benoit J.B."/>
            <person name="Bornberg-Bauer E."/>
            <person name="Tobe S.S."/>
        </authorList>
    </citation>
    <scope>NUCLEOTIDE SEQUENCE</scope>
    <source>
        <strain evidence="8">Stay&amp;Tobe</strain>
    </source>
</reference>
<evidence type="ECO:0000256" key="3">
    <source>
        <dbReference type="ARBA" id="ARBA00022825"/>
    </source>
</evidence>
<dbReference type="GO" id="GO:0006508">
    <property type="term" value="P:proteolysis"/>
    <property type="evidence" value="ECO:0007669"/>
    <property type="project" value="UniProtKB-KW"/>
</dbReference>
<evidence type="ECO:0000256" key="6">
    <source>
        <dbReference type="SAM" id="SignalP"/>
    </source>
</evidence>
<dbReference type="PANTHER" id="PTHR24264">
    <property type="entry name" value="TRYPSIN-RELATED"/>
    <property type="match status" value="1"/>
</dbReference>
<dbReference type="PROSITE" id="PS50240">
    <property type="entry name" value="TRYPSIN_DOM"/>
    <property type="match status" value="1"/>
</dbReference>
<evidence type="ECO:0000256" key="1">
    <source>
        <dbReference type="ARBA" id="ARBA00022670"/>
    </source>
</evidence>
<dbReference type="Pfam" id="PF00089">
    <property type="entry name" value="Trypsin"/>
    <property type="match status" value="1"/>
</dbReference>
<dbReference type="CDD" id="cd00190">
    <property type="entry name" value="Tryp_SPc"/>
    <property type="match status" value="1"/>
</dbReference>
<evidence type="ECO:0000313" key="9">
    <source>
        <dbReference type="Proteomes" id="UP001233999"/>
    </source>
</evidence>
<keyword evidence="2 5" id="KW-0378">Hydrolase</keyword>
<keyword evidence="4" id="KW-1015">Disulfide bond</keyword>
<dbReference type="Proteomes" id="UP001233999">
    <property type="component" value="Unassembled WGS sequence"/>
</dbReference>
<evidence type="ECO:0000313" key="8">
    <source>
        <dbReference type="EMBL" id="KAJ9580606.1"/>
    </source>
</evidence>
<dbReference type="InterPro" id="IPR009003">
    <property type="entry name" value="Peptidase_S1_PA"/>
</dbReference>
<evidence type="ECO:0000256" key="2">
    <source>
        <dbReference type="ARBA" id="ARBA00022801"/>
    </source>
</evidence>
<dbReference type="InterPro" id="IPR001254">
    <property type="entry name" value="Trypsin_dom"/>
</dbReference>
<feature type="chain" id="PRO_5042073082" description="Peptidase S1 domain-containing protein" evidence="6">
    <location>
        <begin position="28"/>
        <end position="289"/>
    </location>
</feature>
<dbReference type="InterPro" id="IPR018114">
    <property type="entry name" value="TRYPSIN_HIS"/>
</dbReference>